<dbReference type="Proteomes" id="UP000199584">
    <property type="component" value="Unassembled WGS sequence"/>
</dbReference>
<name>A0A1I6D238_9FIRM</name>
<dbReference type="AlphaFoldDB" id="A0A1I6D238"/>
<protein>
    <recommendedName>
        <fullName evidence="3">Galactose-1-phosphate uridylyltransferase</fullName>
    </recommendedName>
</protein>
<reference evidence="2" key="1">
    <citation type="submission" date="2016-10" db="EMBL/GenBank/DDBJ databases">
        <authorList>
            <person name="Varghese N."/>
            <person name="Submissions S."/>
        </authorList>
    </citation>
    <scope>NUCLEOTIDE SEQUENCE [LARGE SCALE GENOMIC DNA]</scope>
    <source>
        <strain evidence="2">DSM 3669</strain>
    </source>
</reference>
<evidence type="ECO:0000313" key="2">
    <source>
        <dbReference type="Proteomes" id="UP000199584"/>
    </source>
</evidence>
<gene>
    <name evidence="1" type="ORF">SAMN05660706_104129</name>
</gene>
<dbReference type="EMBL" id="FOYM01000004">
    <property type="protein sequence ID" value="SFQ99566.1"/>
    <property type="molecule type" value="Genomic_DNA"/>
</dbReference>
<organism evidence="1 2">
    <name type="scientific">Desulfoscipio geothermicus DSM 3669</name>
    <dbReference type="NCBI Taxonomy" id="1121426"/>
    <lineage>
        <taxon>Bacteria</taxon>
        <taxon>Bacillati</taxon>
        <taxon>Bacillota</taxon>
        <taxon>Clostridia</taxon>
        <taxon>Eubacteriales</taxon>
        <taxon>Desulfallaceae</taxon>
        <taxon>Desulfoscipio</taxon>
    </lineage>
</organism>
<evidence type="ECO:0008006" key="3">
    <source>
        <dbReference type="Google" id="ProtNLM"/>
    </source>
</evidence>
<dbReference type="STRING" id="39060.SAMN05660706_104129"/>
<proteinExistence type="predicted"/>
<sequence length="219" mass="24745">MLYMSLQLNIVREEVVLLDPGSNFTPKKMIVEKRFDPLTGDVSRVVGFKKFQLPIVDWSKAVKRSLQTPCPFCGENLFQMTPQFPKDLIEEGRIGVGRATVVPNLSPYDRYSAVVVMVPDHYVPLEEISFDLVNDSLEAAVLFLQKCAAKDAAGAAYMTANWNYMPYSGGTLVHPHLQVLAGPSPGNYHRRCMMGAEDFAWKTGKDFWDELINYLKFRT</sequence>
<dbReference type="InterPro" id="IPR036265">
    <property type="entry name" value="HIT-like_sf"/>
</dbReference>
<dbReference type="SUPFAM" id="SSF54197">
    <property type="entry name" value="HIT-like"/>
    <property type="match status" value="1"/>
</dbReference>
<evidence type="ECO:0000313" key="1">
    <source>
        <dbReference type="EMBL" id="SFQ99566.1"/>
    </source>
</evidence>
<accession>A0A1I6D238</accession>
<keyword evidence="2" id="KW-1185">Reference proteome</keyword>